<keyword evidence="6" id="KW-0902">Two-component regulatory system</keyword>
<dbReference type="InterPro" id="IPR029016">
    <property type="entry name" value="GAF-like_dom_sf"/>
</dbReference>
<keyword evidence="2" id="KW-0808">Transferase</keyword>
<comment type="caution">
    <text evidence="8">The sequence shown here is derived from an EMBL/GenBank/DDBJ whole genome shotgun (WGS) entry which is preliminary data.</text>
</comment>
<dbReference type="SMART" id="SM00388">
    <property type="entry name" value="HisKA"/>
    <property type="match status" value="1"/>
</dbReference>
<evidence type="ECO:0000256" key="1">
    <source>
        <dbReference type="ARBA" id="ARBA00022553"/>
    </source>
</evidence>
<dbReference type="Gene3D" id="3.30.450.270">
    <property type="match status" value="1"/>
</dbReference>
<dbReference type="SUPFAM" id="SSF47384">
    <property type="entry name" value="Homodimeric domain of signal transducing histidine kinase"/>
    <property type="match status" value="1"/>
</dbReference>
<reference evidence="8" key="1">
    <citation type="submission" date="2019-04" db="EMBL/GenBank/DDBJ databases">
        <title>Sequencing of skin fungus with MAO and IRED activity.</title>
        <authorList>
            <person name="Marsaioli A.J."/>
            <person name="Bonatto J.M.C."/>
            <person name="Reis Junior O."/>
        </authorList>
    </citation>
    <scope>NUCLEOTIDE SEQUENCE</scope>
    <source>
        <strain evidence="8">28M1</strain>
    </source>
</reference>
<evidence type="ECO:0000259" key="7">
    <source>
        <dbReference type="PROSITE" id="PS50046"/>
    </source>
</evidence>
<evidence type="ECO:0000256" key="4">
    <source>
        <dbReference type="ARBA" id="ARBA00022777"/>
    </source>
</evidence>
<keyword evidence="4 8" id="KW-0418">Kinase</keyword>
<keyword evidence="5" id="KW-0067">ATP-binding</keyword>
<dbReference type="InterPro" id="IPR003018">
    <property type="entry name" value="GAF"/>
</dbReference>
<feature type="domain" description="Phytochrome chromophore attachment site" evidence="7">
    <location>
        <begin position="19"/>
        <end position="181"/>
    </location>
</feature>
<protein>
    <submittedName>
        <fullName evidence="8">Light-sensor Protein kinase</fullName>
    </submittedName>
</protein>
<dbReference type="SUPFAM" id="SSF55781">
    <property type="entry name" value="GAF domain-like"/>
    <property type="match status" value="2"/>
</dbReference>
<dbReference type="PROSITE" id="PS50046">
    <property type="entry name" value="PHYTOCHROME_2"/>
    <property type="match status" value="1"/>
</dbReference>
<dbReference type="InterPro" id="IPR036097">
    <property type="entry name" value="HisK_dim/P_sf"/>
</dbReference>
<dbReference type="GO" id="GO:0000155">
    <property type="term" value="F:phosphorelay sensor kinase activity"/>
    <property type="evidence" value="ECO:0007669"/>
    <property type="project" value="InterPro"/>
</dbReference>
<dbReference type="InterPro" id="IPR003661">
    <property type="entry name" value="HisK_dim/P_dom"/>
</dbReference>
<dbReference type="OrthoDB" id="2015534at2759"/>
<evidence type="ECO:0000313" key="9">
    <source>
        <dbReference type="Proteomes" id="UP000758155"/>
    </source>
</evidence>
<keyword evidence="1" id="KW-0597">Phosphoprotein</keyword>
<dbReference type="Pfam" id="PF00512">
    <property type="entry name" value="HisKA"/>
    <property type="match status" value="1"/>
</dbReference>
<dbReference type="InterPro" id="IPR043150">
    <property type="entry name" value="Phytochrome_PHY_sf"/>
</dbReference>
<gene>
    <name evidence="8" type="primary">PHY1_2</name>
    <name evidence="8" type="ORF">E8E12_004176</name>
</gene>
<organism evidence="8 9">
    <name type="scientific">Didymella heteroderae</name>
    <dbReference type="NCBI Taxonomy" id="1769908"/>
    <lineage>
        <taxon>Eukaryota</taxon>
        <taxon>Fungi</taxon>
        <taxon>Dikarya</taxon>
        <taxon>Ascomycota</taxon>
        <taxon>Pezizomycotina</taxon>
        <taxon>Dothideomycetes</taxon>
        <taxon>Pleosporomycetidae</taxon>
        <taxon>Pleosporales</taxon>
        <taxon>Pleosporineae</taxon>
        <taxon>Didymellaceae</taxon>
        <taxon>Didymella</taxon>
    </lineage>
</organism>
<evidence type="ECO:0000256" key="3">
    <source>
        <dbReference type="ARBA" id="ARBA00022741"/>
    </source>
</evidence>
<accession>A0A9P4WHK4</accession>
<sequence>MDTLNTLSRVEDRLATAPNVVSLLEIAVKTVKELTGFHRVMVYQFDQEFNARVVVEHADVKAPKGPYIGRTFAASEFTREFEEPHRLVKLRMLYDRDIGSARLVCSASKAFQHPLNLTYSYLRAMSDDRLKSLANLAVRSSVSISVSAFNRLWGLIVCYSYGLRGMRISFPARRVCYLLSDMMSRNIERFSYASQLKAKNLVSTLPTSRNPSGCLGTSLEPLLKTLRADFGILSVRNTTQVFGPLKQPQDALIMLAYLRLKAVTSVLTSTNIRTDFPDLRCPFDLHSLGGILVVPLSNEAKDFVVFFRTHQFKELGSTSDPDGEVNDEGKDRPELRINSGAQCETLAGCQDWTEEEVEIASVFAIVHAKLVAIWGHDEAALQSSKLTQLLLANSAHEIRTPLNAVINYLELALEGSLDKRVRKRLEKSQLASKCLLHFVHELLKLMTGNGFGR</sequence>
<keyword evidence="9" id="KW-1185">Reference proteome</keyword>
<keyword evidence="3" id="KW-0547">Nucleotide-binding</keyword>
<evidence type="ECO:0000313" key="8">
    <source>
        <dbReference type="EMBL" id="KAF3032545.1"/>
    </source>
</evidence>
<dbReference type="InterPro" id="IPR016132">
    <property type="entry name" value="Phyto_chromo_attachment"/>
</dbReference>
<dbReference type="GO" id="GO:0005524">
    <property type="term" value="F:ATP binding"/>
    <property type="evidence" value="ECO:0007669"/>
    <property type="project" value="UniProtKB-KW"/>
</dbReference>
<name>A0A9P4WHK4_9PLEO</name>
<proteinExistence type="predicted"/>
<dbReference type="PANTHER" id="PTHR43065">
    <property type="entry name" value="SENSOR HISTIDINE KINASE"/>
    <property type="match status" value="1"/>
</dbReference>
<dbReference type="Pfam" id="PF01590">
    <property type="entry name" value="GAF"/>
    <property type="match status" value="1"/>
</dbReference>
<dbReference type="PANTHER" id="PTHR43065:SF10">
    <property type="entry name" value="PEROXIDE STRESS-ACTIVATED HISTIDINE KINASE MAK3"/>
    <property type="match status" value="1"/>
</dbReference>
<evidence type="ECO:0000256" key="5">
    <source>
        <dbReference type="ARBA" id="ARBA00022840"/>
    </source>
</evidence>
<evidence type="ECO:0000256" key="2">
    <source>
        <dbReference type="ARBA" id="ARBA00022679"/>
    </source>
</evidence>
<dbReference type="Proteomes" id="UP000758155">
    <property type="component" value="Unassembled WGS sequence"/>
</dbReference>
<evidence type="ECO:0000256" key="6">
    <source>
        <dbReference type="ARBA" id="ARBA00023012"/>
    </source>
</evidence>
<dbReference type="EMBL" id="SWKV01000098">
    <property type="protein sequence ID" value="KAF3032545.1"/>
    <property type="molecule type" value="Genomic_DNA"/>
</dbReference>
<dbReference type="AlphaFoldDB" id="A0A9P4WHK4"/>
<dbReference type="Gene3D" id="1.10.287.130">
    <property type="match status" value="1"/>
</dbReference>
<dbReference type="CDD" id="cd00082">
    <property type="entry name" value="HisKA"/>
    <property type="match status" value="1"/>
</dbReference>
<dbReference type="Gene3D" id="3.30.450.40">
    <property type="match status" value="1"/>
</dbReference>